<dbReference type="PANTHER" id="PTHR45348:SF7">
    <property type="entry name" value="ZINC BINDING OXIDOREDUCTASE, PUTATIVE-RELATED"/>
    <property type="match status" value="1"/>
</dbReference>
<name>A0A6A4H9V3_9AGAR</name>
<dbReference type="InterPro" id="IPR020843">
    <property type="entry name" value="ER"/>
</dbReference>
<dbReference type="SUPFAM" id="SSF51735">
    <property type="entry name" value="NAD(P)-binding Rossmann-fold domains"/>
    <property type="match status" value="1"/>
</dbReference>
<dbReference type="CDD" id="cd08249">
    <property type="entry name" value="enoyl_reductase_like"/>
    <property type="match status" value="1"/>
</dbReference>
<dbReference type="GO" id="GO:0016651">
    <property type="term" value="F:oxidoreductase activity, acting on NAD(P)H"/>
    <property type="evidence" value="ECO:0007669"/>
    <property type="project" value="InterPro"/>
</dbReference>
<accession>A0A6A4H9V3</accession>
<gene>
    <name evidence="2" type="ORF">BT96DRAFT_923711</name>
</gene>
<dbReference type="Pfam" id="PF08240">
    <property type="entry name" value="ADH_N"/>
    <property type="match status" value="1"/>
</dbReference>
<keyword evidence="3" id="KW-1185">Reference proteome</keyword>
<evidence type="ECO:0000313" key="3">
    <source>
        <dbReference type="Proteomes" id="UP000799118"/>
    </source>
</evidence>
<dbReference type="Proteomes" id="UP000799118">
    <property type="component" value="Unassembled WGS sequence"/>
</dbReference>
<reference evidence="2" key="1">
    <citation type="journal article" date="2019" name="Environ. Microbiol.">
        <title>Fungal ecological strategies reflected in gene transcription - a case study of two litter decomposers.</title>
        <authorList>
            <person name="Barbi F."/>
            <person name="Kohler A."/>
            <person name="Barry K."/>
            <person name="Baskaran P."/>
            <person name="Daum C."/>
            <person name="Fauchery L."/>
            <person name="Ihrmark K."/>
            <person name="Kuo A."/>
            <person name="LaButti K."/>
            <person name="Lipzen A."/>
            <person name="Morin E."/>
            <person name="Grigoriev I.V."/>
            <person name="Henrissat B."/>
            <person name="Lindahl B."/>
            <person name="Martin F."/>
        </authorList>
    </citation>
    <scope>NUCLEOTIDE SEQUENCE</scope>
    <source>
        <strain evidence="2">JB14</strain>
    </source>
</reference>
<sequence length="370" mass="39573">MQALVTAPGNTAIVAQVPIPEPSSNEIRIKVHSVALNPVDALYVFHPADASGRVIGSDIAGVVDQVGSEVTRWKVGDRVAGLLQGATSGNARPGGFAEYAIVEADLVIAIPSQVSFDEAATFPLCSLTAAQALFIRLELTPPFPSPYEFAPESLEAPTILIYSAATSLGLFTIGLANLLRTPAGNSYRIFATASSKHHFKLLALGVEAWPQRVKDASGGIHYVVDCISEDESTALISQTFSNTGGRIAVIRKSAWRKEGIRQDVTPLYGAAWAGLGKEIFYNNEILPADPSWRALTVAFFDWMSSYSDHFPISPNPVRIMPGGFSGIADDAFMLLGAGKVADRDSNLALAARTEAWMKPISGEKLVYRVP</sequence>
<dbReference type="InterPro" id="IPR036291">
    <property type="entry name" value="NAD(P)-bd_dom_sf"/>
</dbReference>
<evidence type="ECO:0000313" key="2">
    <source>
        <dbReference type="EMBL" id="KAE9394114.1"/>
    </source>
</evidence>
<protein>
    <submittedName>
        <fullName evidence="2">GroES-like protein</fullName>
    </submittedName>
</protein>
<dbReference type="PANTHER" id="PTHR45348">
    <property type="entry name" value="HYPOTHETICAL OXIDOREDUCTASE (EUROFUNG)"/>
    <property type="match status" value="1"/>
</dbReference>
<dbReference type="InterPro" id="IPR013154">
    <property type="entry name" value="ADH-like_N"/>
</dbReference>
<dbReference type="Gene3D" id="3.40.50.720">
    <property type="entry name" value="NAD(P)-binding Rossmann-like Domain"/>
    <property type="match status" value="1"/>
</dbReference>
<dbReference type="SMART" id="SM00829">
    <property type="entry name" value="PKS_ER"/>
    <property type="match status" value="1"/>
</dbReference>
<dbReference type="InterPro" id="IPR011032">
    <property type="entry name" value="GroES-like_sf"/>
</dbReference>
<feature type="domain" description="Enoyl reductase (ER)" evidence="1">
    <location>
        <begin position="9"/>
        <end position="340"/>
    </location>
</feature>
<dbReference type="OrthoDB" id="10257049at2759"/>
<evidence type="ECO:0000259" key="1">
    <source>
        <dbReference type="SMART" id="SM00829"/>
    </source>
</evidence>
<organism evidence="2 3">
    <name type="scientific">Gymnopus androsaceus JB14</name>
    <dbReference type="NCBI Taxonomy" id="1447944"/>
    <lineage>
        <taxon>Eukaryota</taxon>
        <taxon>Fungi</taxon>
        <taxon>Dikarya</taxon>
        <taxon>Basidiomycota</taxon>
        <taxon>Agaricomycotina</taxon>
        <taxon>Agaricomycetes</taxon>
        <taxon>Agaricomycetidae</taxon>
        <taxon>Agaricales</taxon>
        <taxon>Marasmiineae</taxon>
        <taxon>Omphalotaceae</taxon>
        <taxon>Gymnopus</taxon>
    </lineage>
</organism>
<proteinExistence type="predicted"/>
<dbReference type="Gene3D" id="3.90.180.10">
    <property type="entry name" value="Medium-chain alcohol dehydrogenases, catalytic domain"/>
    <property type="match status" value="1"/>
</dbReference>
<dbReference type="InterPro" id="IPR047122">
    <property type="entry name" value="Trans-enoyl_RdTase-like"/>
</dbReference>
<dbReference type="AlphaFoldDB" id="A0A6A4H9V3"/>
<dbReference type="EMBL" id="ML769557">
    <property type="protein sequence ID" value="KAE9394114.1"/>
    <property type="molecule type" value="Genomic_DNA"/>
</dbReference>
<dbReference type="SUPFAM" id="SSF50129">
    <property type="entry name" value="GroES-like"/>
    <property type="match status" value="1"/>
</dbReference>